<accession>A0A0F3NNM6</accession>
<evidence type="ECO:0000313" key="3">
    <source>
        <dbReference type="Proteomes" id="UP000033562"/>
    </source>
</evidence>
<feature type="transmembrane region" description="Helical" evidence="1">
    <location>
        <begin position="12"/>
        <end position="32"/>
    </location>
</feature>
<gene>
    <name evidence="2" type="ORF">NLO413_1050</name>
</gene>
<keyword evidence="3" id="KW-1185">Reference proteome</keyword>
<protein>
    <submittedName>
        <fullName evidence="2">Uncharacterized protein</fullName>
    </submittedName>
</protein>
<name>A0A0F3NNM6_9RICK</name>
<keyword evidence="1" id="KW-1133">Transmembrane helix</keyword>
<dbReference type="AlphaFoldDB" id="A0A0F3NNM6"/>
<evidence type="ECO:0000256" key="1">
    <source>
        <dbReference type="SAM" id="Phobius"/>
    </source>
</evidence>
<organism evidence="2 3">
    <name type="scientific">Candidatus Neoehrlichia procyonis str. RAC413</name>
    <dbReference type="NCBI Taxonomy" id="1359163"/>
    <lineage>
        <taxon>Bacteria</taxon>
        <taxon>Pseudomonadati</taxon>
        <taxon>Pseudomonadota</taxon>
        <taxon>Alphaproteobacteria</taxon>
        <taxon>Rickettsiales</taxon>
        <taxon>Anaplasmataceae</taxon>
        <taxon>Candidatus Neoehrlichia</taxon>
    </lineage>
</organism>
<keyword evidence="1" id="KW-0812">Transmembrane</keyword>
<dbReference type="EMBL" id="LANX01000001">
    <property type="protein sequence ID" value="KJV69650.1"/>
    <property type="molecule type" value="Genomic_DNA"/>
</dbReference>
<dbReference type="Proteomes" id="UP000033562">
    <property type="component" value="Unassembled WGS sequence"/>
</dbReference>
<proteinExistence type="predicted"/>
<dbReference type="RefSeq" id="WP_045809314.1">
    <property type="nucleotide sequence ID" value="NZ_LANX01000001.1"/>
</dbReference>
<keyword evidence="1" id="KW-0472">Membrane</keyword>
<evidence type="ECO:0000313" key="2">
    <source>
        <dbReference type="EMBL" id="KJV69650.1"/>
    </source>
</evidence>
<comment type="caution">
    <text evidence="2">The sequence shown here is derived from an EMBL/GenBank/DDBJ whole genome shotgun (WGS) entry which is preliminary data.</text>
</comment>
<reference evidence="2 3" key="1">
    <citation type="submission" date="2015-02" db="EMBL/GenBank/DDBJ databases">
        <title>Genome Sequencing of Rickettsiales.</title>
        <authorList>
            <person name="Daugherty S.C."/>
            <person name="Su Q."/>
            <person name="Abolude K."/>
            <person name="Beier-Sexton M."/>
            <person name="Carlyon J.A."/>
            <person name="Carter R."/>
            <person name="Day N.P."/>
            <person name="Dumler S.J."/>
            <person name="Dyachenko V."/>
            <person name="Godinez A."/>
            <person name="Kurtti T.J."/>
            <person name="Lichay M."/>
            <person name="Mullins K.E."/>
            <person name="Ott S."/>
            <person name="Pappas-Brown V."/>
            <person name="Paris D.H."/>
            <person name="Patel P."/>
            <person name="Richards A.L."/>
            <person name="Sadzewicz L."/>
            <person name="Sears K."/>
            <person name="Seidman D."/>
            <person name="Sengamalay N."/>
            <person name="Stenos J."/>
            <person name="Tallon L.J."/>
            <person name="Vincent G."/>
            <person name="Fraser C.M."/>
            <person name="Munderloh U."/>
            <person name="Dunning-Hotopp J.C."/>
        </authorList>
    </citation>
    <scope>NUCLEOTIDE SEQUENCE [LARGE SCALE GENOMIC DNA]</scope>
    <source>
        <strain evidence="2 3">RAC413</strain>
    </source>
</reference>
<sequence>MNIDANVVRLSVVVLSCLIICFMLFLLTYYSIFKKKLQKQQMESKDVKFGSSLLNEVADESNAIECKDEQEQDIQTVVNVDNNVRSEQAVEAYNEYYQLKEALIFYKGIFQYAVDKLRELQDLWLQKVNSKSLVSTVKGCFNYKGNRQNKKGKCDKNTLEIAQHYDDNQILEQEALSLCDKISSYDVENVFKRVKRQPCMQ</sequence>